<evidence type="ECO:0000313" key="3">
    <source>
        <dbReference type="EMBL" id="CRK75894.1"/>
    </source>
</evidence>
<dbReference type="EC" id="3.1.-.-" evidence="3"/>
<dbReference type="Proteomes" id="UP000048949">
    <property type="component" value="Unassembled WGS sequence"/>
</dbReference>
<name>A0A0U1NMD6_9RHOB</name>
<dbReference type="PRINTS" id="PR00111">
    <property type="entry name" value="ABHYDROLASE"/>
</dbReference>
<proteinExistence type="predicted"/>
<feature type="domain" description="AB hydrolase-1" evidence="2">
    <location>
        <begin position="17"/>
        <end position="239"/>
    </location>
</feature>
<dbReference type="SUPFAM" id="SSF53474">
    <property type="entry name" value="alpha/beta-Hydrolases"/>
    <property type="match status" value="1"/>
</dbReference>
<keyword evidence="4" id="KW-1185">Reference proteome</keyword>
<dbReference type="Gene3D" id="3.40.50.1820">
    <property type="entry name" value="alpha/beta hydrolase"/>
    <property type="match status" value="1"/>
</dbReference>
<evidence type="ECO:0000256" key="1">
    <source>
        <dbReference type="ARBA" id="ARBA00022801"/>
    </source>
</evidence>
<evidence type="ECO:0000313" key="4">
    <source>
        <dbReference type="Proteomes" id="UP000048949"/>
    </source>
</evidence>
<gene>
    <name evidence="3" type="primary">ybfF</name>
    <name evidence="3" type="ORF">NIG5292_01950</name>
</gene>
<dbReference type="EMBL" id="CVQV01000010">
    <property type="protein sequence ID" value="CRK75894.1"/>
    <property type="molecule type" value="Genomic_DNA"/>
</dbReference>
<dbReference type="STRING" id="282199.GCA_001049735_01949"/>
<reference evidence="3 4" key="1">
    <citation type="submission" date="2015-04" db="EMBL/GenBank/DDBJ databases">
        <authorList>
            <person name="Syromyatnikov M.Y."/>
            <person name="Popov V.N."/>
        </authorList>
    </citation>
    <scope>NUCLEOTIDE SEQUENCE [LARGE SCALE GENOMIC DNA]</scope>
    <source>
        <strain evidence="3 4">CECT 5292</strain>
    </source>
</reference>
<dbReference type="OrthoDB" id="9808398at2"/>
<organism evidence="3 4">
    <name type="scientific">Nereida ignava</name>
    <dbReference type="NCBI Taxonomy" id="282199"/>
    <lineage>
        <taxon>Bacteria</taxon>
        <taxon>Pseudomonadati</taxon>
        <taxon>Pseudomonadota</taxon>
        <taxon>Alphaproteobacteria</taxon>
        <taxon>Rhodobacterales</taxon>
        <taxon>Roseobacteraceae</taxon>
        <taxon>Nereida</taxon>
    </lineage>
</organism>
<dbReference type="Pfam" id="PF12697">
    <property type="entry name" value="Abhydrolase_6"/>
    <property type="match status" value="1"/>
</dbReference>
<dbReference type="AlphaFoldDB" id="A0A0U1NMD6"/>
<dbReference type="PANTHER" id="PTHR46118:SF4">
    <property type="entry name" value="PROTEIN ABHD11"/>
    <property type="match status" value="1"/>
</dbReference>
<dbReference type="InterPro" id="IPR029058">
    <property type="entry name" value="AB_hydrolase_fold"/>
</dbReference>
<protein>
    <submittedName>
        <fullName evidence="3">Esterase YbfF</fullName>
        <ecNumber evidence="3">3.1.-.-</ecNumber>
    </submittedName>
</protein>
<dbReference type="InterPro" id="IPR000073">
    <property type="entry name" value="AB_hydrolase_1"/>
</dbReference>
<sequence>MLHHLVYGDETALPTLFIGHGLFGSARNWNVIAKRLSDSRRVVVIDQRNHGASAHTATHSYPEMAADLAEVITAFGGKGDVVGHSMGGKAAMVMALQHPALVNRLLVADIAPVTYTHTQMDVLNAARATDLNVDSRSALDIPIDDKAVAAFLAQSVDIKAKKWLLNLDTLANEMEKIIGFPHIEATFTGPTLFLSGANSDYVTPAHRPAIKELFPDAKFAKLPEAGHWLHAEKPREFEATVRYFMD</sequence>
<dbReference type="RefSeq" id="WP_048599316.1">
    <property type="nucleotide sequence ID" value="NZ_CBFHGK010000016.1"/>
</dbReference>
<evidence type="ECO:0000259" key="2">
    <source>
        <dbReference type="Pfam" id="PF12697"/>
    </source>
</evidence>
<dbReference type="GO" id="GO:0052689">
    <property type="term" value="F:carboxylic ester hydrolase activity"/>
    <property type="evidence" value="ECO:0007669"/>
    <property type="project" value="TreeGrafter"/>
</dbReference>
<dbReference type="PANTHER" id="PTHR46118">
    <property type="entry name" value="PROTEIN ABHD11"/>
    <property type="match status" value="1"/>
</dbReference>
<accession>A0A0U1NMD6</accession>
<keyword evidence="1 3" id="KW-0378">Hydrolase</keyword>